<evidence type="ECO:0000313" key="3">
    <source>
        <dbReference type="EMBL" id="PSJ40966.1"/>
    </source>
</evidence>
<feature type="region of interest" description="Disordered" evidence="1">
    <location>
        <begin position="1"/>
        <end position="29"/>
    </location>
</feature>
<dbReference type="RefSeq" id="WP_106513126.1">
    <property type="nucleotide sequence ID" value="NZ_PXYI01000003.1"/>
</dbReference>
<dbReference type="AlphaFoldDB" id="A0A2P7QSM8"/>
<comment type="caution">
    <text evidence="3">The sequence shown here is derived from an EMBL/GenBank/DDBJ whole genome shotgun (WGS) entry which is preliminary data.</text>
</comment>
<gene>
    <name evidence="3" type="ORF">C7I55_11955</name>
</gene>
<feature type="region of interest" description="Disordered" evidence="1">
    <location>
        <begin position="219"/>
        <end position="241"/>
    </location>
</feature>
<dbReference type="InterPro" id="IPR043736">
    <property type="entry name" value="DUF5681"/>
</dbReference>
<evidence type="ECO:0000256" key="1">
    <source>
        <dbReference type="SAM" id="MobiDB-lite"/>
    </source>
</evidence>
<feature type="region of interest" description="Disordered" evidence="1">
    <location>
        <begin position="135"/>
        <end position="192"/>
    </location>
</feature>
<proteinExistence type="predicted"/>
<sequence>MSDAASVRAPSGQFLPGQSGNPAGRPRGARNKASLLFEQLEDGESAAIVRRMIDRALAGHSAALHACFAKMVVPVKQAPVELDLPKIRSAADAAEAGSELMAAVAAGEITLGEGEQAMKMLATQLKMIEAAERRHSPGDDAGSAHCPVARSAPQRSPVTPIQATPVPTVPIHAETPPPSPSAPHLKKQAKYRKNARVQLTSGLLNSVAAAPENIRAPAARICLPQAEPPDVRATPRGSFRP</sequence>
<name>A0A2P7QSM8_9SPHN</name>
<feature type="domain" description="DUF5681" evidence="2">
    <location>
        <begin position="11"/>
        <end position="68"/>
    </location>
</feature>
<dbReference type="EMBL" id="PXYI01000003">
    <property type="protein sequence ID" value="PSJ40966.1"/>
    <property type="molecule type" value="Genomic_DNA"/>
</dbReference>
<evidence type="ECO:0000259" key="2">
    <source>
        <dbReference type="Pfam" id="PF18932"/>
    </source>
</evidence>
<reference evidence="3 4" key="1">
    <citation type="submission" date="2018-03" db="EMBL/GenBank/DDBJ databases">
        <title>The draft genome of Sphingosinicella sp. GL-C-18.</title>
        <authorList>
            <person name="Liu L."/>
            <person name="Li L."/>
            <person name="Liang L."/>
            <person name="Zhang X."/>
            <person name="Wang T."/>
        </authorList>
    </citation>
    <scope>NUCLEOTIDE SEQUENCE [LARGE SCALE GENOMIC DNA]</scope>
    <source>
        <strain evidence="3 4">GL-C-18</strain>
    </source>
</reference>
<accession>A0A2P7QSM8</accession>
<protein>
    <recommendedName>
        <fullName evidence="2">DUF5681 domain-containing protein</fullName>
    </recommendedName>
</protein>
<dbReference type="OrthoDB" id="2086138at2"/>
<keyword evidence="4" id="KW-1185">Reference proteome</keyword>
<organism evidence="3 4">
    <name type="scientific">Allosphingosinicella deserti</name>
    <dbReference type="NCBI Taxonomy" id="2116704"/>
    <lineage>
        <taxon>Bacteria</taxon>
        <taxon>Pseudomonadati</taxon>
        <taxon>Pseudomonadota</taxon>
        <taxon>Alphaproteobacteria</taxon>
        <taxon>Sphingomonadales</taxon>
        <taxon>Sphingomonadaceae</taxon>
        <taxon>Allosphingosinicella</taxon>
    </lineage>
</organism>
<dbReference type="Pfam" id="PF18932">
    <property type="entry name" value="DUF5681"/>
    <property type="match status" value="1"/>
</dbReference>
<feature type="compositionally biased region" description="Polar residues" evidence="1">
    <location>
        <begin position="153"/>
        <end position="162"/>
    </location>
</feature>
<dbReference type="Proteomes" id="UP000241167">
    <property type="component" value="Unassembled WGS sequence"/>
</dbReference>
<evidence type="ECO:0000313" key="4">
    <source>
        <dbReference type="Proteomes" id="UP000241167"/>
    </source>
</evidence>